<evidence type="ECO:0000313" key="3">
    <source>
        <dbReference type="Proteomes" id="UP001596160"/>
    </source>
</evidence>
<keyword evidence="3" id="KW-1185">Reference proteome</keyword>
<dbReference type="InterPro" id="IPR013382">
    <property type="entry name" value="CRISPR-assoc_prot_Cse2"/>
</dbReference>
<dbReference type="RefSeq" id="WP_344485826.1">
    <property type="nucleotide sequence ID" value="NZ_BAAASB010000031.1"/>
</dbReference>
<protein>
    <submittedName>
        <fullName evidence="2">Type I-E CRISPR-associated protein Cse2/CasB</fullName>
    </submittedName>
</protein>
<dbReference type="Gene3D" id="1.10.520.40">
    <property type="entry name" value="CRISPR-associated protein Cse2"/>
    <property type="match status" value="1"/>
</dbReference>
<comment type="caution">
    <text evidence="2">The sequence shown here is derived from an EMBL/GenBank/DDBJ whole genome shotgun (WGS) entry which is preliminary data.</text>
</comment>
<name>A0ABW0ASL3_9ACTN</name>
<dbReference type="EMBL" id="JBHSKP010000035">
    <property type="protein sequence ID" value="MFC5156506.1"/>
    <property type="molecule type" value="Genomic_DNA"/>
</dbReference>
<feature type="region of interest" description="Disordered" evidence="1">
    <location>
        <begin position="132"/>
        <end position="160"/>
    </location>
</feature>
<feature type="compositionally biased region" description="Basic and acidic residues" evidence="1">
    <location>
        <begin position="244"/>
        <end position="253"/>
    </location>
</feature>
<accession>A0ABW0ASL3</accession>
<feature type="region of interest" description="Disordered" evidence="1">
    <location>
        <begin position="224"/>
        <end position="253"/>
    </location>
</feature>
<sequence length="253" mass="28328">MNAAEQPAPDEYARGALAPGRATTRCVKRLQTQYRKDVPSAVATLARLRRSIGRPVHDSPDSWGIDGLEDLVSVRSATPGRSRDEDRDLAEEKAVHLAVTLWALHQQSVHDDNMHESGWGLGRAVRGLALKKRDSESAEDVEQKAPRPDTKPDDEPNETLRKRFARIGTSTTFDSLTIRLRELTLLLRAARVPLDYGLLADQLLQWQDDSQRAEVRRAWGRDFHSSAHRAKRFPPAEAKGSIQNDDHGYDSGE</sequence>
<dbReference type="Pfam" id="PF09485">
    <property type="entry name" value="CRISPR_Cse2"/>
    <property type="match status" value="1"/>
</dbReference>
<evidence type="ECO:0000256" key="1">
    <source>
        <dbReference type="SAM" id="MobiDB-lite"/>
    </source>
</evidence>
<evidence type="ECO:0000313" key="2">
    <source>
        <dbReference type="EMBL" id="MFC5156506.1"/>
    </source>
</evidence>
<proteinExistence type="predicted"/>
<dbReference type="Proteomes" id="UP001596160">
    <property type="component" value="Unassembled WGS sequence"/>
</dbReference>
<organism evidence="2 3">
    <name type="scientific">Streptomyces amakusaensis</name>
    <dbReference type="NCBI Taxonomy" id="67271"/>
    <lineage>
        <taxon>Bacteria</taxon>
        <taxon>Bacillati</taxon>
        <taxon>Actinomycetota</taxon>
        <taxon>Actinomycetes</taxon>
        <taxon>Kitasatosporales</taxon>
        <taxon>Streptomycetaceae</taxon>
        <taxon>Streptomyces</taxon>
    </lineage>
</organism>
<dbReference type="CDD" id="cd09731">
    <property type="entry name" value="Cse2_I-E"/>
    <property type="match status" value="1"/>
</dbReference>
<gene>
    <name evidence="2" type="primary">casB</name>
    <name evidence="2" type="synonym">cse2</name>
    <name evidence="2" type="ORF">ACFPRH_32815</name>
</gene>
<dbReference type="NCBIfam" id="TIGR02548">
    <property type="entry name" value="casB_cse2"/>
    <property type="match status" value="1"/>
</dbReference>
<reference evidence="3" key="1">
    <citation type="journal article" date="2019" name="Int. J. Syst. Evol. Microbiol.">
        <title>The Global Catalogue of Microorganisms (GCM) 10K type strain sequencing project: providing services to taxonomists for standard genome sequencing and annotation.</title>
        <authorList>
            <consortium name="The Broad Institute Genomics Platform"/>
            <consortium name="The Broad Institute Genome Sequencing Center for Infectious Disease"/>
            <person name="Wu L."/>
            <person name="Ma J."/>
        </authorList>
    </citation>
    <scope>NUCLEOTIDE SEQUENCE [LARGE SCALE GENOMIC DNA]</scope>
    <source>
        <strain evidence="3">PCU 266</strain>
    </source>
</reference>
<dbReference type="InterPro" id="IPR038287">
    <property type="entry name" value="Cse2_sf"/>
</dbReference>